<reference evidence="2 3" key="2">
    <citation type="journal article" date="2020" name="Microbiol. Resour. Announc.">
        <title>Antarctic desert soil bacteria exhibit high novel natural product potential, evaluated through long-read genome sequencing and comparative genomics.</title>
        <authorList>
            <person name="Benaud N."/>
            <person name="Edwards R.J."/>
            <person name="Amos T.G."/>
            <person name="D'Agostino P.M."/>
            <person name="Gutierrez-Chavez C."/>
            <person name="Montgomery K."/>
            <person name="Nicetic I."/>
            <person name="Ferrari B.C."/>
        </authorList>
    </citation>
    <scope>NUCLEOTIDE SEQUENCE [LARGE SCALE GENOMIC DNA]</scope>
    <source>
        <strain evidence="2 3">SPB151</strain>
    </source>
</reference>
<dbReference type="PANTHER" id="PTHR37834:SF2">
    <property type="entry name" value="ESTERASE, SGNH HYDROLASE-TYPE"/>
    <property type="match status" value="1"/>
</dbReference>
<reference evidence="3" key="1">
    <citation type="submission" date="2019-09" db="EMBL/GenBank/DDBJ databases">
        <title>Antimicrobial potential of Antarctic Bacteria.</title>
        <authorList>
            <person name="Benaud N."/>
            <person name="Edwards R.J."/>
            <person name="Ferrari B.C."/>
        </authorList>
    </citation>
    <scope>NUCLEOTIDE SEQUENCE [LARGE SCALE GENOMIC DNA]</scope>
    <source>
        <strain evidence="3">SPB151</strain>
    </source>
</reference>
<dbReference type="InterPro" id="IPR013830">
    <property type="entry name" value="SGNH_hydro"/>
</dbReference>
<organism evidence="2 3">
    <name type="scientific">Kribbella qitaiheensis</name>
    <dbReference type="NCBI Taxonomy" id="1544730"/>
    <lineage>
        <taxon>Bacteria</taxon>
        <taxon>Bacillati</taxon>
        <taxon>Actinomycetota</taxon>
        <taxon>Actinomycetes</taxon>
        <taxon>Propionibacteriales</taxon>
        <taxon>Kribbellaceae</taxon>
        <taxon>Kribbella</taxon>
    </lineage>
</organism>
<dbReference type="Proteomes" id="UP000515563">
    <property type="component" value="Chromosome"/>
</dbReference>
<feature type="domain" description="SGNH hydrolase-type esterase" evidence="1">
    <location>
        <begin position="125"/>
        <end position="290"/>
    </location>
</feature>
<evidence type="ECO:0000313" key="2">
    <source>
        <dbReference type="EMBL" id="QNE23357.1"/>
    </source>
</evidence>
<dbReference type="KEGG" id="kqi:F1D05_37390"/>
<dbReference type="InterPro" id="IPR036514">
    <property type="entry name" value="SGNH_hydro_sf"/>
</dbReference>
<keyword evidence="3" id="KW-1185">Reference proteome</keyword>
<evidence type="ECO:0000259" key="1">
    <source>
        <dbReference type="Pfam" id="PF13472"/>
    </source>
</evidence>
<dbReference type="SUPFAM" id="SSF52266">
    <property type="entry name" value="SGNH hydrolase"/>
    <property type="match status" value="1"/>
</dbReference>
<gene>
    <name evidence="2" type="ORF">F1D05_37390</name>
</gene>
<sequence>MVLEGQWAQQPGIAITVNSGSRLSFSFAGERLRLLFDTDGLTVAPHLWISLDDQEPELHLIEQPVIELTAETGRHTVEVVVKDVNEFVNRWTPPFDCAVVFAGLVLDVNSRLRLVGRPAGPRLEFYGDSITQGVRALSADPESAGADGSKSYAYLTARAFGATAYQVGFGRQGIARAGNGEVPTGLDSFGWNFAGSPAERVEPPQVVVLNLGVNDETLTAEQYGDYLARVRSAYGTAKVVALSPFSGKHAEAIEAAVKAADDNTIYVATDGWITPDDCTDGLHPSAEGHAKIADKLIEVLKNHTELAE</sequence>
<accession>A0A7G6XAU2</accession>
<dbReference type="Pfam" id="PF13472">
    <property type="entry name" value="Lipase_GDSL_2"/>
    <property type="match status" value="1"/>
</dbReference>
<dbReference type="PANTHER" id="PTHR37834">
    <property type="entry name" value="GDSL-LIKE LIPASE/ACYLHYDROLASE DOMAIN PROTEIN (AFU_ORTHOLOGUE AFUA_2G00620)"/>
    <property type="match status" value="1"/>
</dbReference>
<name>A0A7G6XAU2_9ACTN</name>
<proteinExistence type="predicted"/>
<dbReference type="AlphaFoldDB" id="A0A7G6XAU2"/>
<dbReference type="EMBL" id="CP043661">
    <property type="protein sequence ID" value="QNE23357.1"/>
    <property type="molecule type" value="Genomic_DNA"/>
</dbReference>
<protein>
    <submittedName>
        <fullName evidence="2">G-D-S-L family lipolytic protein</fullName>
    </submittedName>
</protein>
<dbReference type="InterPro" id="IPR052762">
    <property type="entry name" value="PCW_deacetylase/CE"/>
</dbReference>
<evidence type="ECO:0000313" key="3">
    <source>
        <dbReference type="Proteomes" id="UP000515563"/>
    </source>
</evidence>
<dbReference type="Gene3D" id="3.40.50.1110">
    <property type="entry name" value="SGNH hydrolase"/>
    <property type="match status" value="1"/>
</dbReference>